<dbReference type="OrthoDB" id="206108at2759"/>
<dbReference type="Gene3D" id="1.10.601.10">
    <property type="entry name" value="RNA Polymerase Primary Sigma Factor"/>
    <property type="match status" value="1"/>
</dbReference>
<evidence type="ECO:0000256" key="5">
    <source>
        <dbReference type="ARBA" id="ARBA00023163"/>
    </source>
</evidence>
<evidence type="ECO:0000256" key="2">
    <source>
        <dbReference type="ARBA" id="ARBA00023015"/>
    </source>
</evidence>
<dbReference type="GeneID" id="115987678"/>
<organism evidence="7 8">
    <name type="scientific">Quercus lobata</name>
    <name type="common">Valley oak</name>
    <dbReference type="NCBI Taxonomy" id="97700"/>
    <lineage>
        <taxon>Eukaryota</taxon>
        <taxon>Viridiplantae</taxon>
        <taxon>Streptophyta</taxon>
        <taxon>Embryophyta</taxon>
        <taxon>Tracheophyta</taxon>
        <taxon>Spermatophyta</taxon>
        <taxon>Magnoliopsida</taxon>
        <taxon>eudicotyledons</taxon>
        <taxon>Gunneridae</taxon>
        <taxon>Pentapetalae</taxon>
        <taxon>rosids</taxon>
        <taxon>fabids</taxon>
        <taxon>Fagales</taxon>
        <taxon>Fagaceae</taxon>
        <taxon>Quercus</taxon>
    </lineage>
</organism>
<dbReference type="InterPro" id="IPR013325">
    <property type="entry name" value="RNA_pol_sigma_r2"/>
</dbReference>
<dbReference type="InterPro" id="IPR013324">
    <property type="entry name" value="RNA_pol_sigma_r3/r4-like"/>
</dbReference>
<dbReference type="OMA" id="AFFKEMA"/>
<reference evidence="7 8" key="1">
    <citation type="journal article" date="2016" name="G3 (Bethesda)">
        <title>First Draft Assembly and Annotation of the Genome of a California Endemic Oak Quercus lobata Nee (Fagaceae).</title>
        <authorList>
            <person name="Sork V.L."/>
            <person name="Fitz-Gibbon S.T."/>
            <person name="Puiu D."/>
            <person name="Crepeau M."/>
            <person name="Gugger P.F."/>
            <person name="Sherman R."/>
            <person name="Stevens K."/>
            <person name="Langley C.H."/>
            <person name="Pellegrini M."/>
            <person name="Salzberg S.L."/>
        </authorList>
    </citation>
    <scope>NUCLEOTIDE SEQUENCE [LARGE SCALE GENOMIC DNA]</scope>
    <source>
        <strain evidence="7 8">cv. SW786</strain>
    </source>
</reference>
<dbReference type="PANTHER" id="PTHR30603">
    <property type="entry name" value="RNA POLYMERASE SIGMA FACTOR RPO"/>
    <property type="match status" value="1"/>
</dbReference>
<dbReference type="Pfam" id="PF04539">
    <property type="entry name" value="Sigma70_r3"/>
    <property type="match status" value="1"/>
</dbReference>
<dbReference type="PANTHER" id="PTHR30603:SF47">
    <property type="entry name" value="RNA POLYMERASE SIGMA FACTOR SIGD, CHLOROPLASTIC"/>
    <property type="match status" value="1"/>
</dbReference>
<keyword evidence="5" id="KW-0804">Transcription</keyword>
<dbReference type="FunCoup" id="A0A7N2LBI8">
    <property type="interactions" value="633"/>
</dbReference>
<gene>
    <name evidence="7" type="primary">LOC115987678</name>
</gene>
<dbReference type="InterPro" id="IPR000943">
    <property type="entry name" value="RNA_pol_sigma70"/>
</dbReference>
<comment type="similarity">
    <text evidence="1">Belongs to the sigma-70 factor family.</text>
</comment>
<dbReference type="GO" id="GO:0003677">
    <property type="term" value="F:DNA binding"/>
    <property type="evidence" value="ECO:0007669"/>
    <property type="project" value="UniProtKB-KW"/>
</dbReference>
<dbReference type="GO" id="GO:0006352">
    <property type="term" value="P:DNA-templated transcription initiation"/>
    <property type="evidence" value="ECO:0007669"/>
    <property type="project" value="InterPro"/>
</dbReference>
<dbReference type="SUPFAM" id="SSF88946">
    <property type="entry name" value="Sigma2 domain of RNA polymerase sigma factors"/>
    <property type="match status" value="1"/>
</dbReference>
<dbReference type="EMBL" id="LRBV02000004">
    <property type="status" value="NOT_ANNOTATED_CDS"/>
    <property type="molecule type" value="Genomic_DNA"/>
</dbReference>
<dbReference type="InterPro" id="IPR050239">
    <property type="entry name" value="Sigma-70_RNA_pol_init_factors"/>
</dbReference>
<evidence type="ECO:0000256" key="1">
    <source>
        <dbReference type="ARBA" id="ARBA00007788"/>
    </source>
</evidence>
<dbReference type="Pfam" id="PF04545">
    <property type="entry name" value="Sigma70_r4"/>
    <property type="match status" value="1"/>
</dbReference>
<evidence type="ECO:0000313" key="8">
    <source>
        <dbReference type="Proteomes" id="UP000594261"/>
    </source>
</evidence>
<dbReference type="InterPro" id="IPR014284">
    <property type="entry name" value="RNA_pol_sigma-70_dom"/>
</dbReference>
<dbReference type="NCBIfam" id="TIGR02937">
    <property type="entry name" value="sigma70-ECF"/>
    <property type="match status" value="1"/>
</dbReference>
<keyword evidence="4" id="KW-0238">DNA-binding</keyword>
<evidence type="ECO:0000256" key="4">
    <source>
        <dbReference type="ARBA" id="ARBA00023125"/>
    </source>
</evidence>
<evidence type="ECO:0000259" key="6">
    <source>
        <dbReference type="PROSITE" id="PS00715"/>
    </source>
</evidence>
<dbReference type="GO" id="GO:0071482">
    <property type="term" value="P:cellular response to light stimulus"/>
    <property type="evidence" value="ECO:0007669"/>
    <property type="project" value="UniProtKB-ARBA"/>
</dbReference>
<dbReference type="Gene3D" id="1.10.10.10">
    <property type="entry name" value="Winged helix-like DNA-binding domain superfamily/Winged helix DNA-binding domain"/>
    <property type="match status" value="2"/>
</dbReference>
<dbReference type="RefSeq" id="XP_030967125.1">
    <property type="nucleotide sequence ID" value="XM_031111265.1"/>
</dbReference>
<dbReference type="SUPFAM" id="SSF88659">
    <property type="entry name" value="Sigma3 and sigma4 domains of RNA polymerase sigma factors"/>
    <property type="match status" value="2"/>
</dbReference>
<dbReference type="InterPro" id="IPR036388">
    <property type="entry name" value="WH-like_DNA-bd_sf"/>
</dbReference>
<dbReference type="AlphaFoldDB" id="A0A7N2LBI8"/>
<dbReference type="Proteomes" id="UP000594261">
    <property type="component" value="Chromosome 4"/>
</dbReference>
<evidence type="ECO:0000313" key="7">
    <source>
        <dbReference type="EnsemblPlants" id="QL04p009795:mrna"/>
    </source>
</evidence>
<name>A0A7N2LBI8_QUELO</name>
<dbReference type="EnsemblPlants" id="QL04p009795:mrna">
    <property type="protein sequence ID" value="QL04p009795:mrna"/>
    <property type="gene ID" value="QL04p009795"/>
</dbReference>
<dbReference type="InParanoid" id="A0A7N2LBI8"/>
<dbReference type="Gramene" id="QL04p009795:mrna">
    <property type="protein sequence ID" value="QL04p009795:mrna"/>
    <property type="gene ID" value="QL04p009795"/>
</dbReference>
<dbReference type="InterPro" id="IPR007624">
    <property type="entry name" value="RNA_pol_sigma70_r3"/>
</dbReference>
<dbReference type="InterPro" id="IPR007627">
    <property type="entry name" value="RNA_pol_sigma70_r2"/>
</dbReference>
<proteinExistence type="inferred from homology"/>
<sequence length="432" mass="48245">MAITTICSSPTHSPTLPTISSLKTHHPLQPQLHVSTSSTKFGSNIVSNDALVIAAAAEAVVLAHAAAQAARDAVLAAAEIGEVWSDRESDNVLVRDGSGGLGVRRKRRRRRRKGMEEKIGESWRISSGSVKSGNLSPREEAELCLCLKEGARLEGMRIGVREARGCEPTSKQLAKAVGMKRRSVDKILCDGRESRQKIARSYRRLVVSIARGYQGRGLSFQDLIQEGSIGLLRGVEKFEPERGHKLATYVYWWIKQAIIRAIATDTRLVRLPGNVSRMVAKIAEASNILTKRLGRQPSYDEIAEMLNVNFLTVKLVSERSRPPGSLDRVVSDQGRMTLQEIISGPDETVPEKMVKKQLMKQEVDKLLKTLNKREEHILRLRFGLNGEPPRSCEEIGRLLKLSRERVRQIYVIALSNLQQRSMKDNLVEFYVV</sequence>
<keyword evidence="8" id="KW-1185">Reference proteome</keyword>
<accession>A0A7N2LBI8</accession>
<reference evidence="7" key="2">
    <citation type="submission" date="2021-01" db="UniProtKB">
        <authorList>
            <consortium name="EnsemblPlants"/>
        </authorList>
    </citation>
    <scope>IDENTIFICATION</scope>
</reference>
<dbReference type="Pfam" id="PF04542">
    <property type="entry name" value="Sigma70_r2"/>
    <property type="match status" value="1"/>
</dbReference>
<dbReference type="PRINTS" id="PR00046">
    <property type="entry name" value="SIGMA70FCT"/>
</dbReference>
<keyword evidence="2" id="KW-0805">Transcription regulation</keyword>
<evidence type="ECO:0000256" key="3">
    <source>
        <dbReference type="ARBA" id="ARBA00023082"/>
    </source>
</evidence>
<dbReference type="KEGG" id="qlo:115987678"/>
<dbReference type="PROSITE" id="PS00715">
    <property type="entry name" value="SIGMA70_1"/>
    <property type="match status" value="1"/>
</dbReference>
<dbReference type="InterPro" id="IPR007630">
    <property type="entry name" value="RNA_pol_sigma70_r4"/>
</dbReference>
<protein>
    <recommendedName>
        <fullName evidence="6">RNA polymerase sigma-70 domain-containing protein</fullName>
    </recommendedName>
</protein>
<keyword evidence="3" id="KW-0731">Sigma factor</keyword>
<dbReference type="GO" id="GO:0016987">
    <property type="term" value="F:sigma factor activity"/>
    <property type="evidence" value="ECO:0007669"/>
    <property type="project" value="UniProtKB-KW"/>
</dbReference>
<feature type="domain" description="RNA polymerase sigma-70" evidence="6">
    <location>
        <begin position="222"/>
        <end position="235"/>
    </location>
</feature>